<reference evidence="1" key="1">
    <citation type="submission" date="2021-06" db="EMBL/GenBank/DDBJ databases">
        <authorList>
            <person name="Kallberg Y."/>
            <person name="Tangrot J."/>
            <person name="Rosling A."/>
        </authorList>
    </citation>
    <scope>NUCLEOTIDE SEQUENCE</scope>
    <source>
        <strain evidence="1">FL966</strain>
    </source>
</reference>
<comment type="caution">
    <text evidence="1">The sequence shown here is derived from an EMBL/GenBank/DDBJ whole genome shotgun (WGS) entry which is preliminary data.</text>
</comment>
<dbReference type="Proteomes" id="UP000789759">
    <property type="component" value="Unassembled WGS sequence"/>
</dbReference>
<evidence type="ECO:0000313" key="1">
    <source>
        <dbReference type="EMBL" id="CAG8676346.1"/>
    </source>
</evidence>
<protein>
    <submittedName>
        <fullName evidence="1">20219_t:CDS:1</fullName>
    </submittedName>
</protein>
<gene>
    <name evidence="1" type="ORF">CPELLU_LOCUS10541</name>
</gene>
<accession>A0A9N9HID4</accession>
<sequence length="121" mass="14358">MNQIISQLNYYPGHLKLPLFSMIPITHWVVDELHILLRIYDRLWGLALQECKQNGNFNNEMRANICKEMLDIGIKFHFWQESTSKAWNHTTLNGNDRLCILKQFNLIVMLPYICAIQLRKL</sequence>
<proteinExistence type="predicted"/>
<keyword evidence="2" id="KW-1185">Reference proteome</keyword>
<dbReference type="OrthoDB" id="2406126at2759"/>
<dbReference type="AlphaFoldDB" id="A0A9N9HID4"/>
<evidence type="ECO:0000313" key="2">
    <source>
        <dbReference type="Proteomes" id="UP000789759"/>
    </source>
</evidence>
<organism evidence="1 2">
    <name type="scientific">Cetraspora pellucida</name>
    <dbReference type="NCBI Taxonomy" id="1433469"/>
    <lineage>
        <taxon>Eukaryota</taxon>
        <taxon>Fungi</taxon>
        <taxon>Fungi incertae sedis</taxon>
        <taxon>Mucoromycota</taxon>
        <taxon>Glomeromycotina</taxon>
        <taxon>Glomeromycetes</taxon>
        <taxon>Diversisporales</taxon>
        <taxon>Gigasporaceae</taxon>
        <taxon>Cetraspora</taxon>
    </lineage>
</organism>
<name>A0A9N9HID4_9GLOM</name>
<dbReference type="EMBL" id="CAJVQA010008735">
    <property type="protein sequence ID" value="CAG8676346.1"/>
    <property type="molecule type" value="Genomic_DNA"/>
</dbReference>